<organism evidence="2 3">
    <name type="scientific">Corynebacterium kalidii</name>
    <dbReference type="NCBI Taxonomy" id="2931982"/>
    <lineage>
        <taxon>Bacteria</taxon>
        <taxon>Bacillati</taxon>
        <taxon>Actinomycetota</taxon>
        <taxon>Actinomycetes</taxon>
        <taxon>Mycobacteriales</taxon>
        <taxon>Corynebacteriaceae</taxon>
        <taxon>Corynebacterium</taxon>
    </lineage>
</organism>
<gene>
    <name evidence="2" type="ORF">MUN33_10685</name>
</gene>
<evidence type="ECO:0000256" key="1">
    <source>
        <dbReference type="SAM" id="Phobius"/>
    </source>
</evidence>
<protein>
    <submittedName>
        <fullName evidence="2">Uncharacterized protein</fullName>
    </submittedName>
</protein>
<keyword evidence="1" id="KW-0812">Transmembrane</keyword>
<feature type="transmembrane region" description="Helical" evidence="1">
    <location>
        <begin position="103"/>
        <end position="120"/>
    </location>
</feature>
<accession>A0A9X2B2J3</accession>
<proteinExistence type="predicted"/>
<keyword evidence="3" id="KW-1185">Reference proteome</keyword>
<name>A0A9X2B2J3_9CORY</name>
<sequence length="125" mass="13591">MTWLLIFAGLVVLLVGGAVLPRRAEYRGGTDAPGFPWFWIAFLLTALVVALAFAAWLPLAASGGVDFGWTMYAPLGGADEDSTTPFLSDAAAWQLLQGRWARIGYPLLAVLGLALSAWAWRRRRI</sequence>
<evidence type="ECO:0000313" key="2">
    <source>
        <dbReference type="EMBL" id="MCJ7859169.1"/>
    </source>
</evidence>
<keyword evidence="1" id="KW-1133">Transmembrane helix</keyword>
<dbReference type="AlphaFoldDB" id="A0A9X2B2J3"/>
<comment type="caution">
    <text evidence="2">The sequence shown here is derived from an EMBL/GenBank/DDBJ whole genome shotgun (WGS) entry which is preliminary data.</text>
</comment>
<keyword evidence="1" id="KW-0472">Membrane</keyword>
<dbReference type="EMBL" id="JALIEA010000017">
    <property type="protein sequence ID" value="MCJ7859169.1"/>
    <property type="molecule type" value="Genomic_DNA"/>
</dbReference>
<dbReference type="RefSeq" id="WP_244804904.1">
    <property type="nucleotide sequence ID" value="NZ_JALIEA010000017.1"/>
</dbReference>
<feature type="transmembrane region" description="Helical" evidence="1">
    <location>
        <begin position="37"/>
        <end position="61"/>
    </location>
</feature>
<evidence type="ECO:0000313" key="3">
    <source>
        <dbReference type="Proteomes" id="UP001139207"/>
    </source>
</evidence>
<reference evidence="2" key="1">
    <citation type="submission" date="2022-04" db="EMBL/GenBank/DDBJ databases">
        <title>Corynebacterium kalidii LD5P10.</title>
        <authorList>
            <person name="Sun J.Q."/>
        </authorList>
    </citation>
    <scope>NUCLEOTIDE SEQUENCE</scope>
    <source>
        <strain evidence="2">LD5P10</strain>
    </source>
</reference>
<dbReference type="Proteomes" id="UP001139207">
    <property type="component" value="Unassembled WGS sequence"/>
</dbReference>